<dbReference type="EMBL" id="KQ030630">
    <property type="protein sequence ID" value="KJZ70370.1"/>
    <property type="molecule type" value="Genomic_DNA"/>
</dbReference>
<protein>
    <recommendedName>
        <fullName evidence="5">GS catalytic domain-containing protein</fullName>
    </recommendedName>
</protein>
<evidence type="ECO:0000256" key="2">
    <source>
        <dbReference type="PROSITE-ProRule" id="PRU01331"/>
    </source>
</evidence>
<accession>A0A0F7ZKA8</accession>
<dbReference type="Gene3D" id="3.30.590.10">
    <property type="entry name" value="Glutamine synthetase/guanido kinase, catalytic domain"/>
    <property type="match status" value="1"/>
</dbReference>
<dbReference type="GO" id="GO:0004356">
    <property type="term" value="F:glutamine synthetase activity"/>
    <property type="evidence" value="ECO:0007669"/>
    <property type="project" value="InterPro"/>
</dbReference>
<feature type="region of interest" description="Disordered" evidence="4">
    <location>
        <begin position="1"/>
        <end position="21"/>
    </location>
</feature>
<sequence>MAPDDVVSMRDANGQSDHAPEVGGLSKLDDFLALHPGIRFLRLQWQDMSGILRARVVPIEVGRAMAAGKKTIRSFPNSLSCVVENSLMPTATLLGATTGLPDWDSLQSRPSLDLLYATVMCQMVRHSPKSPAPNGDHCPRRALATIVDKAFRLFQMQFLVGFEVEFEVMKRTAKGEMTPHSLGLGASACAGLRDPCYAHVEEAMQVLLQAGVGLEAVHSEGVRGQYEFVLGPRPPLQAVDELVLVHDTLKRVFARHELVATVFPRPVPSRSQSNGQHTHVSIHPPHMEDNFLAGILQKLPGLCALCLPYNLSYERIKPLQAGDVVSWGTENRGVPIRRIKPGHWEMRFVDATANMYLALAAILGAGLIGYENRVPLLIPDMGIDPGATEHGGHDSVPLPRTLSEALDRLVEDSSELDAVMQGKALHHYLSLKRFEASRLHDMGVEEARLLLTELF</sequence>
<proteinExistence type="inferred from homology"/>
<dbReference type="PROSITE" id="PS51987">
    <property type="entry name" value="GS_CATALYTIC"/>
    <property type="match status" value="1"/>
</dbReference>
<comment type="similarity">
    <text evidence="2 3">Belongs to the glutamine synthetase family.</text>
</comment>
<name>A0A0F7ZKA8_9HYPO</name>
<evidence type="ECO:0000313" key="7">
    <source>
        <dbReference type="Proteomes" id="UP000054481"/>
    </source>
</evidence>
<dbReference type="PANTHER" id="PTHR43785:SF2">
    <property type="entry name" value="TYPE-1 GLUTAMINE SYNTHETASE 1"/>
    <property type="match status" value="1"/>
</dbReference>
<keyword evidence="7" id="KW-1185">Reference proteome</keyword>
<dbReference type="InterPro" id="IPR014746">
    <property type="entry name" value="Gln_synth/guanido_kin_cat_dom"/>
</dbReference>
<reference evidence="6 7" key="1">
    <citation type="journal article" date="2014" name="Genome Biol. Evol.">
        <title>Comparative genomics and transcriptomics analyses reveal divergent lifestyle features of nematode endoparasitic fungus Hirsutella minnesotensis.</title>
        <authorList>
            <person name="Lai Y."/>
            <person name="Liu K."/>
            <person name="Zhang X."/>
            <person name="Zhang X."/>
            <person name="Li K."/>
            <person name="Wang N."/>
            <person name="Shu C."/>
            <person name="Wu Y."/>
            <person name="Wang C."/>
            <person name="Bushley K.E."/>
            <person name="Xiang M."/>
            <person name="Liu X."/>
        </authorList>
    </citation>
    <scope>NUCLEOTIDE SEQUENCE [LARGE SCALE GENOMIC DNA]</scope>
    <source>
        <strain evidence="6 7">3608</strain>
    </source>
</reference>
<evidence type="ECO:0000256" key="3">
    <source>
        <dbReference type="RuleBase" id="RU000384"/>
    </source>
</evidence>
<dbReference type="PANTHER" id="PTHR43785">
    <property type="entry name" value="GAMMA-GLUTAMYLPUTRESCINE SYNTHETASE"/>
    <property type="match status" value="1"/>
</dbReference>
<organism evidence="6 7">
    <name type="scientific">Hirsutella minnesotensis 3608</name>
    <dbReference type="NCBI Taxonomy" id="1043627"/>
    <lineage>
        <taxon>Eukaryota</taxon>
        <taxon>Fungi</taxon>
        <taxon>Dikarya</taxon>
        <taxon>Ascomycota</taxon>
        <taxon>Pezizomycotina</taxon>
        <taxon>Sordariomycetes</taxon>
        <taxon>Hypocreomycetidae</taxon>
        <taxon>Hypocreales</taxon>
        <taxon>Ophiocordycipitaceae</taxon>
        <taxon>Hirsutella</taxon>
    </lineage>
</organism>
<evidence type="ECO:0000259" key="5">
    <source>
        <dbReference type="PROSITE" id="PS51987"/>
    </source>
</evidence>
<feature type="domain" description="GS catalytic" evidence="5">
    <location>
        <begin position="139"/>
        <end position="455"/>
    </location>
</feature>
<evidence type="ECO:0000313" key="6">
    <source>
        <dbReference type="EMBL" id="KJZ70370.1"/>
    </source>
</evidence>
<dbReference type="SUPFAM" id="SSF55931">
    <property type="entry name" value="Glutamine synthetase/guanido kinase"/>
    <property type="match status" value="1"/>
</dbReference>
<evidence type="ECO:0000256" key="1">
    <source>
        <dbReference type="ARBA" id="ARBA00022598"/>
    </source>
</evidence>
<gene>
    <name evidence="6" type="ORF">HIM_10238</name>
</gene>
<dbReference type="AlphaFoldDB" id="A0A0F7ZKA8"/>
<dbReference type="OrthoDB" id="3364440at2759"/>
<dbReference type="Proteomes" id="UP000054481">
    <property type="component" value="Unassembled WGS sequence"/>
</dbReference>
<dbReference type="SMART" id="SM01230">
    <property type="entry name" value="Gln-synt_C"/>
    <property type="match status" value="1"/>
</dbReference>
<dbReference type="Pfam" id="PF00120">
    <property type="entry name" value="Gln-synt_C"/>
    <property type="match status" value="1"/>
</dbReference>
<dbReference type="InterPro" id="IPR008146">
    <property type="entry name" value="Gln_synth_cat_dom"/>
</dbReference>
<evidence type="ECO:0000256" key="4">
    <source>
        <dbReference type="SAM" id="MobiDB-lite"/>
    </source>
</evidence>
<keyword evidence="1" id="KW-0436">Ligase</keyword>